<keyword evidence="4" id="KW-0963">Cytoplasm</keyword>
<dbReference type="GO" id="GO:0033468">
    <property type="term" value="P:CMP-keto-3-deoxy-D-manno-octulosonic acid biosynthetic process"/>
    <property type="evidence" value="ECO:0007669"/>
    <property type="project" value="UniProtKB-UniRule"/>
</dbReference>
<evidence type="ECO:0000313" key="6">
    <source>
        <dbReference type="Proteomes" id="UP000004947"/>
    </source>
</evidence>
<evidence type="ECO:0000256" key="3">
    <source>
        <dbReference type="ARBA" id="ARBA00022985"/>
    </source>
</evidence>
<dbReference type="eggNOG" id="COG1212">
    <property type="taxonomic scope" value="Bacteria"/>
</dbReference>
<reference evidence="5 6" key="1">
    <citation type="journal article" date="2010" name="J. Bacteriol.">
        <title>Genome sequence of Lentisphaera araneosa HTCC2155T, the type species of the order Lentisphaerales in the phylum Lentisphaerae.</title>
        <authorList>
            <person name="Thrash J.C."/>
            <person name="Cho J.C."/>
            <person name="Vergin K.L."/>
            <person name="Morris R.M."/>
            <person name="Giovannoni S.J."/>
        </authorList>
    </citation>
    <scope>NUCLEOTIDE SEQUENCE [LARGE SCALE GENOMIC DNA]</scope>
    <source>
        <strain evidence="5 6">HTCC2155</strain>
    </source>
</reference>
<dbReference type="EMBL" id="ABCK01000020">
    <property type="protein sequence ID" value="EDM26055.1"/>
    <property type="molecule type" value="Genomic_DNA"/>
</dbReference>
<dbReference type="UniPathway" id="UPA00358">
    <property type="reaction ID" value="UER00476"/>
</dbReference>
<dbReference type="GO" id="GO:0005829">
    <property type="term" value="C:cytosol"/>
    <property type="evidence" value="ECO:0007669"/>
    <property type="project" value="TreeGrafter"/>
</dbReference>
<keyword evidence="1 4" id="KW-0808">Transferase</keyword>
<accession>A6DQH4</accession>
<comment type="catalytic activity">
    <reaction evidence="4">
        <text>3-deoxy-alpha-D-manno-oct-2-ulosonate + CTP = CMP-3-deoxy-beta-D-manno-octulosonate + diphosphate</text>
        <dbReference type="Rhea" id="RHEA:23448"/>
        <dbReference type="ChEBI" id="CHEBI:33019"/>
        <dbReference type="ChEBI" id="CHEBI:37563"/>
        <dbReference type="ChEBI" id="CHEBI:85986"/>
        <dbReference type="ChEBI" id="CHEBI:85987"/>
        <dbReference type="EC" id="2.7.7.38"/>
    </reaction>
</comment>
<name>A6DQH4_9BACT</name>
<comment type="subcellular location">
    <subcellularLocation>
        <location evidence="4">Cytoplasm</location>
    </subcellularLocation>
</comment>
<dbReference type="CDD" id="cd02517">
    <property type="entry name" value="CMP-KDO-Synthetase"/>
    <property type="match status" value="1"/>
</dbReference>
<keyword evidence="2 4" id="KW-0548">Nucleotidyltransferase</keyword>
<dbReference type="HAMAP" id="MF_00057">
    <property type="entry name" value="KdsB"/>
    <property type="match status" value="1"/>
</dbReference>
<dbReference type="Gene3D" id="3.90.550.10">
    <property type="entry name" value="Spore Coat Polysaccharide Biosynthesis Protein SpsA, Chain A"/>
    <property type="match status" value="1"/>
</dbReference>
<dbReference type="RefSeq" id="WP_007280101.1">
    <property type="nucleotide sequence ID" value="NZ_ABCK01000020.1"/>
</dbReference>
<evidence type="ECO:0000256" key="2">
    <source>
        <dbReference type="ARBA" id="ARBA00022695"/>
    </source>
</evidence>
<dbReference type="STRING" id="313628.LNTAR_04376"/>
<keyword evidence="3 4" id="KW-0448">Lipopolysaccharide biosynthesis</keyword>
<dbReference type="NCBIfam" id="NF003952">
    <property type="entry name" value="PRK05450.1-5"/>
    <property type="match status" value="1"/>
</dbReference>
<dbReference type="PANTHER" id="PTHR42866">
    <property type="entry name" value="3-DEOXY-MANNO-OCTULOSONATE CYTIDYLYLTRANSFERASE"/>
    <property type="match status" value="1"/>
</dbReference>
<dbReference type="InterPro" id="IPR004528">
    <property type="entry name" value="KdsB"/>
</dbReference>
<dbReference type="AlphaFoldDB" id="A6DQH4"/>
<comment type="pathway">
    <text evidence="4">Nucleotide-sugar biosynthesis; CMP-3-deoxy-D-manno-octulosonate biosynthesis; CMP-3-deoxy-D-manno-octulosonate from 3-deoxy-D-manno-octulosonate and CTP: step 1/1.</text>
</comment>
<dbReference type="Pfam" id="PF02348">
    <property type="entry name" value="CTP_transf_3"/>
    <property type="match status" value="1"/>
</dbReference>
<dbReference type="InterPro" id="IPR029044">
    <property type="entry name" value="Nucleotide-diphossugar_trans"/>
</dbReference>
<dbReference type="PANTHER" id="PTHR42866:SF2">
    <property type="entry name" value="3-DEOXY-MANNO-OCTULOSONATE CYTIDYLYLTRANSFERASE, MITOCHONDRIAL"/>
    <property type="match status" value="1"/>
</dbReference>
<gene>
    <name evidence="4" type="primary">kdsB</name>
    <name evidence="5" type="ORF">LNTAR_04376</name>
</gene>
<proteinExistence type="inferred from homology"/>
<comment type="similarity">
    <text evidence="4">Belongs to the KdsB family.</text>
</comment>
<organism evidence="5 6">
    <name type="scientific">Lentisphaera araneosa HTCC2155</name>
    <dbReference type="NCBI Taxonomy" id="313628"/>
    <lineage>
        <taxon>Bacteria</taxon>
        <taxon>Pseudomonadati</taxon>
        <taxon>Lentisphaerota</taxon>
        <taxon>Lentisphaeria</taxon>
        <taxon>Lentisphaerales</taxon>
        <taxon>Lentisphaeraceae</taxon>
        <taxon>Lentisphaera</taxon>
    </lineage>
</organism>
<keyword evidence="6" id="KW-1185">Reference proteome</keyword>
<evidence type="ECO:0000313" key="5">
    <source>
        <dbReference type="EMBL" id="EDM26055.1"/>
    </source>
</evidence>
<dbReference type="InterPro" id="IPR003329">
    <property type="entry name" value="Cytidylyl_trans"/>
</dbReference>
<evidence type="ECO:0000256" key="1">
    <source>
        <dbReference type="ARBA" id="ARBA00022679"/>
    </source>
</evidence>
<dbReference type="OrthoDB" id="9815559at2"/>
<dbReference type="GO" id="GO:0008690">
    <property type="term" value="F:3-deoxy-manno-octulosonate cytidylyltransferase activity"/>
    <property type="evidence" value="ECO:0007669"/>
    <property type="project" value="UniProtKB-UniRule"/>
</dbReference>
<evidence type="ECO:0000256" key="4">
    <source>
        <dbReference type="HAMAP-Rule" id="MF_00057"/>
    </source>
</evidence>
<dbReference type="EC" id="2.7.7.38" evidence="4"/>
<dbReference type="NCBIfam" id="TIGR00466">
    <property type="entry name" value="kdsB"/>
    <property type="match status" value="1"/>
</dbReference>
<comment type="caution">
    <text evidence="5">The sequence shown here is derived from an EMBL/GenBank/DDBJ whole genome shotgun (WGS) entry which is preliminary data.</text>
</comment>
<comment type="function">
    <text evidence="4">Activates KDO (a required 8-carbon sugar) for incorporation into bacterial lipopolysaccharide in Gram-negative bacteria.</text>
</comment>
<dbReference type="Proteomes" id="UP000004947">
    <property type="component" value="Unassembled WGS sequence"/>
</dbReference>
<dbReference type="GO" id="GO:0009103">
    <property type="term" value="P:lipopolysaccharide biosynthetic process"/>
    <property type="evidence" value="ECO:0007669"/>
    <property type="project" value="UniProtKB-UniRule"/>
</dbReference>
<sequence length="252" mass="28676">MKNIKVVIPARYGSTRLPQKALLKINNKPIFWHVYQRVKEAGFLPSDIFIATDHDVIFDLAVKLSLNVVMTKDNHESGTDRINEVCHKLSWSNETIVLNVQGDEPLIPPNLLKQLCEFVLNNNFDISTAVSCIQNLKQLNDPNIVKVALTERSNALYFSRAPIPYNRDNHQTLRNTFRHIGIYAYKVGVLNKLCSKPMAELEQIEKLEQLRALTLGYTIGAIKYVGDIPHGLDVISDFKELKKIMDGKNEYS</sequence>
<protein>
    <recommendedName>
        <fullName evidence="4">3-deoxy-manno-octulosonate cytidylyltransferase</fullName>
        <ecNumber evidence="4">2.7.7.38</ecNumber>
    </recommendedName>
    <alternativeName>
        <fullName evidence="4">CMP-2-keto-3-deoxyoctulosonic acid synthase</fullName>
        <shortName evidence="4">CKS</shortName>
        <shortName evidence="4">CMP-KDO synthase</shortName>
    </alternativeName>
</protein>
<dbReference type="SUPFAM" id="SSF53448">
    <property type="entry name" value="Nucleotide-diphospho-sugar transferases"/>
    <property type="match status" value="1"/>
</dbReference>